<dbReference type="Pfam" id="PF14931">
    <property type="entry name" value="IFT20"/>
    <property type="match status" value="1"/>
</dbReference>
<dbReference type="PANTHER" id="PTHR13561:SF20">
    <property type="entry name" value="DNA TOPOISOMERASE 2-BINDING PROTEIN 1"/>
    <property type="match status" value="1"/>
</dbReference>
<protein>
    <recommendedName>
        <fullName evidence="4">BRCT domain-containing protein</fullName>
    </recommendedName>
</protein>
<keyword evidence="2" id="KW-0175">Coiled coil</keyword>
<dbReference type="CDD" id="cd17738">
    <property type="entry name" value="BRCT_TopBP1_rpt7"/>
    <property type="match status" value="1"/>
</dbReference>
<dbReference type="Pfam" id="PF00533">
    <property type="entry name" value="BRCT"/>
    <property type="match status" value="1"/>
</dbReference>
<dbReference type="GO" id="GO:0006270">
    <property type="term" value="P:DNA replication initiation"/>
    <property type="evidence" value="ECO:0007669"/>
    <property type="project" value="TreeGrafter"/>
</dbReference>
<feature type="coiled-coil region" evidence="2">
    <location>
        <begin position="6"/>
        <end position="48"/>
    </location>
</feature>
<feature type="region of interest" description="Disordered" evidence="3">
    <location>
        <begin position="493"/>
        <end position="513"/>
    </location>
</feature>
<dbReference type="OrthoDB" id="251770at2759"/>
<dbReference type="Pfam" id="PF12738">
    <property type="entry name" value="PTCB-BRCT"/>
    <property type="match status" value="1"/>
</dbReference>
<gene>
    <name evidence="5" type="ORF">CEUTPL_LOCUS3378</name>
</gene>
<dbReference type="InterPro" id="IPR036420">
    <property type="entry name" value="BRCT_dom_sf"/>
</dbReference>
<accession>A0A9N9MI67</accession>
<sequence>MKSIGALNLLRLMEKQKEDNQQLMREIVKEVSLEVERLKIQLDSLQKTERQQSYAVPHDLEKYRVKTATSTPTKDGDKVDPNFSTISEVEQPSMCQRTRIDETVGAKSPIKKRRKAEDLVELISMKKVMGAGHFLDGCSIFMVGFSPTRRDKLNKIINMSGATRYDDFSDSVTHVIVGNSIELSKIKENFAGGCHLVTLQWLLDSVDEQKPAQENNYRVLDLETTDGNLTQEVVNLFTEEKTTDVENEDALTQKYLKTIENVEVEDTLAKMLENQSEIFKMHSFQPQNTSTQISQATTDLSESSMQINIFEGLKFTLQDFDKESYQENKNLIKSVGGIISNNNCDYAIVPIIYNSKEFSATKIVNELWLHENIQTGTLISDLQYYHQPFTAPTTSFLSGCVITLSVYANYEREFLKSLIVGFGGIFQEQFTRKTNEAKNLIASTHLIIPEASGKKYEAALKWNLPVITKDWLLACVKANKKLPYKNYSLDDDTLTSEHENPKTPTSNFKPSSQVTPINKILQDAINCKVLPTPPSPKQYFPWDPKTPDTPLGWFIRPNPSPALRKEMQKYVNSFPDFVPPKRRDSTPLSELKKRLLDKASLETNINFLLGRGEYSETSKTNDEIEAQKLLPQRLSFEDNNKPTEDNTSLHQKLQNLQKMVQGSANNTPRRSTWIEASSSEPLGNENIQSQVCTVNWDYEEEKIQNPSKKFFLLSGINQTEKLTGWIKSLGAQYSNAREHISTATHLICLKPGRNEKTLCFMAAGKWILHMSYLEKSAEAGHFLDEEEFEFGNPKAKKNGIYEEKDNCIFYWRKEIKTRGYGAFNDMRAIIIAEKKELLANVVQSGGGAVVNVEPPFNDSIHATHCLMEIKSVDDFSQFVPLVKQGIKCVNTIYVNDFLWKKFQNDLDCIVPYFAKYYK</sequence>
<dbReference type="GO" id="GO:0007095">
    <property type="term" value="P:mitotic G2 DNA damage checkpoint signaling"/>
    <property type="evidence" value="ECO:0007669"/>
    <property type="project" value="TreeGrafter"/>
</dbReference>
<dbReference type="SUPFAM" id="SSF52113">
    <property type="entry name" value="BRCT domain"/>
    <property type="match status" value="4"/>
</dbReference>
<reference evidence="5" key="1">
    <citation type="submission" date="2022-01" db="EMBL/GenBank/DDBJ databases">
        <authorList>
            <person name="King R."/>
        </authorList>
    </citation>
    <scope>NUCLEOTIDE SEQUENCE</scope>
</reference>
<dbReference type="InterPro" id="IPR001357">
    <property type="entry name" value="BRCT_dom"/>
</dbReference>
<evidence type="ECO:0000313" key="6">
    <source>
        <dbReference type="Proteomes" id="UP001152799"/>
    </source>
</evidence>
<feature type="domain" description="BRCT" evidence="4">
    <location>
        <begin position="305"/>
        <end position="386"/>
    </location>
</feature>
<evidence type="ECO:0000256" key="3">
    <source>
        <dbReference type="SAM" id="MobiDB-lite"/>
    </source>
</evidence>
<name>A0A9N9MI67_9CUCU</name>
<keyword evidence="1" id="KW-0677">Repeat</keyword>
<dbReference type="PANTHER" id="PTHR13561">
    <property type="entry name" value="DNA REPLICATION REGULATOR DPB11-RELATED"/>
    <property type="match status" value="1"/>
</dbReference>
<dbReference type="GO" id="GO:0033314">
    <property type="term" value="P:mitotic DNA replication checkpoint signaling"/>
    <property type="evidence" value="ECO:0007669"/>
    <property type="project" value="TreeGrafter"/>
</dbReference>
<evidence type="ECO:0000313" key="5">
    <source>
        <dbReference type="EMBL" id="CAG9762703.1"/>
    </source>
</evidence>
<evidence type="ECO:0000256" key="2">
    <source>
        <dbReference type="SAM" id="Coils"/>
    </source>
</evidence>
<proteinExistence type="predicted"/>
<feature type="domain" description="BRCT" evidence="4">
    <location>
        <begin position="392"/>
        <end position="489"/>
    </location>
</feature>
<organism evidence="5 6">
    <name type="scientific">Ceutorhynchus assimilis</name>
    <name type="common">cabbage seed weevil</name>
    <dbReference type="NCBI Taxonomy" id="467358"/>
    <lineage>
        <taxon>Eukaryota</taxon>
        <taxon>Metazoa</taxon>
        <taxon>Ecdysozoa</taxon>
        <taxon>Arthropoda</taxon>
        <taxon>Hexapoda</taxon>
        <taxon>Insecta</taxon>
        <taxon>Pterygota</taxon>
        <taxon>Neoptera</taxon>
        <taxon>Endopterygota</taxon>
        <taxon>Coleoptera</taxon>
        <taxon>Polyphaga</taxon>
        <taxon>Cucujiformia</taxon>
        <taxon>Curculionidae</taxon>
        <taxon>Ceutorhynchinae</taxon>
        <taxon>Ceutorhynchus</taxon>
    </lineage>
</organism>
<feature type="domain" description="BRCT" evidence="4">
    <location>
        <begin position="130"/>
        <end position="219"/>
    </location>
</feature>
<evidence type="ECO:0000256" key="1">
    <source>
        <dbReference type="ARBA" id="ARBA00022737"/>
    </source>
</evidence>
<dbReference type="FunFam" id="3.40.50.10190:FF:000018">
    <property type="entry name" value="DNA topoisomerase 2-binding protein 1"/>
    <property type="match status" value="1"/>
</dbReference>
<dbReference type="PROSITE" id="PS50172">
    <property type="entry name" value="BRCT"/>
    <property type="match status" value="3"/>
</dbReference>
<dbReference type="Proteomes" id="UP001152799">
    <property type="component" value="Chromosome 12"/>
</dbReference>
<dbReference type="SMART" id="SM00292">
    <property type="entry name" value="BRCT"/>
    <property type="match status" value="4"/>
</dbReference>
<dbReference type="AlphaFoldDB" id="A0A9N9MI67"/>
<keyword evidence="6" id="KW-1185">Reference proteome</keyword>
<dbReference type="EMBL" id="OU892288">
    <property type="protein sequence ID" value="CAG9762703.1"/>
    <property type="molecule type" value="Genomic_DNA"/>
</dbReference>
<dbReference type="Gene3D" id="3.40.50.10190">
    <property type="entry name" value="BRCT domain"/>
    <property type="match status" value="5"/>
</dbReference>
<dbReference type="InterPro" id="IPR028172">
    <property type="entry name" value="FT20"/>
</dbReference>
<feature type="compositionally biased region" description="Polar residues" evidence="3">
    <location>
        <begin position="502"/>
        <end position="513"/>
    </location>
</feature>
<evidence type="ECO:0000259" key="4">
    <source>
        <dbReference type="PROSITE" id="PS50172"/>
    </source>
</evidence>